<sequence length="183" mass="20937">MSECEARWRLWNTVRRCETTCEGTGPSEREDMRQSVRVWTRVQALTPAIPIRDPFIDCPVLVCNQFRYATEFSTLCGVLITRRSGKNNKDAHPSRGPLVAEITKVLWTSLACTDHPRGTRRYIHQLLETQQKPGAQGDGWRFYDPHVPCVCGSRKIENARSVTTPRHHTEHITHPRTVHNVGP</sequence>
<evidence type="ECO:0000313" key="2">
    <source>
        <dbReference type="EMBL" id="KAK3859526.1"/>
    </source>
</evidence>
<feature type="region of interest" description="Disordered" evidence="1">
    <location>
        <begin position="160"/>
        <end position="183"/>
    </location>
</feature>
<dbReference type="AlphaFoldDB" id="A0AAE1EQF1"/>
<dbReference type="Proteomes" id="UP001286313">
    <property type="component" value="Unassembled WGS sequence"/>
</dbReference>
<protein>
    <submittedName>
        <fullName evidence="2">Uncharacterized protein</fullName>
    </submittedName>
</protein>
<organism evidence="2 3">
    <name type="scientific">Petrolisthes cinctipes</name>
    <name type="common">Flat porcelain crab</name>
    <dbReference type="NCBI Taxonomy" id="88211"/>
    <lineage>
        <taxon>Eukaryota</taxon>
        <taxon>Metazoa</taxon>
        <taxon>Ecdysozoa</taxon>
        <taxon>Arthropoda</taxon>
        <taxon>Crustacea</taxon>
        <taxon>Multicrustacea</taxon>
        <taxon>Malacostraca</taxon>
        <taxon>Eumalacostraca</taxon>
        <taxon>Eucarida</taxon>
        <taxon>Decapoda</taxon>
        <taxon>Pleocyemata</taxon>
        <taxon>Anomura</taxon>
        <taxon>Galatheoidea</taxon>
        <taxon>Porcellanidae</taxon>
        <taxon>Petrolisthes</taxon>
    </lineage>
</organism>
<dbReference type="EMBL" id="JAWQEG010004996">
    <property type="protein sequence ID" value="KAK3859526.1"/>
    <property type="molecule type" value="Genomic_DNA"/>
</dbReference>
<evidence type="ECO:0000256" key="1">
    <source>
        <dbReference type="SAM" id="MobiDB-lite"/>
    </source>
</evidence>
<accession>A0AAE1EQF1</accession>
<feature type="compositionally biased region" description="Basic residues" evidence="1">
    <location>
        <begin position="165"/>
        <end position="177"/>
    </location>
</feature>
<keyword evidence="3" id="KW-1185">Reference proteome</keyword>
<reference evidence="2" key="1">
    <citation type="submission" date="2023-10" db="EMBL/GenBank/DDBJ databases">
        <title>Genome assemblies of two species of porcelain crab, Petrolisthes cinctipes and Petrolisthes manimaculis (Anomura: Porcellanidae).</title>
        <authorList>
            <person name="Angst P."/>
        </authorList>
    </citation>
    <scope>NUCLEOTIDE SEQUENCE</scope>
    <source>
        <strain evidence="2">PB745_01</strain>
        <tissue evidence="2">Gill</tissue>
    </source>
</reference>
<name>A0AAE1EQF1_PETCI</name>
<evidence type="ECO:0000313" key="3">
    <source>
        <dbReference type="Proteomes" id="UP001286313"/>
    </source>
</evidence>
<gene>
    <name evidence="2" type="ORF">Pcinc_034363</name>
</gene>
<comment type="caution">
    <text evidence="2">The sequence shown here is derived from an EMBL/GenBank/DDBJ whole genome shotgun (WGS) entry which is preliminary data.</text>
</comment>
<proteinExistence type="predicted"/>